<organism evidence="2 3">
    <name type="scientific">Rhizobium tumorigenes</name>
    <dbReference type="NCBI Taxonomy" id="2041385"/>
    <lineage>
        <taxon>Bacteria</taxon>
        <taxon>Pseudomonadati</taxon>
        <taxon>Pseudomonadota</taxon>
        <taxon>Alphaproteobacteria</taxon>
        <taxon>Hyphomicrobiales</taxon>
        <taxon>Rhizobiaceae</taxon>
        <taxon>Rhizobium/Agrobacterium group</taxon>
        <taxon>Rhizobium</taxon>
    </lineage>
</organism>
<dbReference type="EMBL" id="CP117257">
    <property type="protein sequence ID" value="WFR98196.1"/>
    <property type="molecule type" value="Genomic_DNA"/>
</dbReference>
<dbReference type="Pfam" id="PF21834">
    <property type="entry name" value="DUF6894"/>
    <property type="match status" value="1"/>
</dbReference>
<evidence type="ECO:0000259" key="1">
    <source>
        <dbReference type="Pfam" id="PF21834"/>
    </source>
</evidence>
<keyword evidence="2" id="KW-0614">Plasmid</keyword>
<dbReference type="RefSeq" id="WP_111223090.1">
    <property type="nucleotide sequence ID" value="NZ_CP117257.1"/>
</dbReference>
<keyword evidence="3" id="KW-1185">Reference proteome</keyword>
<proteinExistence type="predicted"/>
<gene>
    <name evidence="2" type="ORF">PR017_22800</name>
</gene>
<evidence type="ECO:0000313" key="2">
    <source>
        <dbReference type="EMBL" id="WFR98196.1"/>
    </source>
</evidence>
<protein>
    <recommendedName>
        <fullName evidence="1">DUF6894 domain-containing protein</fullName>
    </recommendedName>
</protein>
<dbReference type="AlphaFoldDB" id="A0AAF1KPH9"/>
<reference evidence="3" key="2">
    <citation type="journal article" date="2023" name="MicrobiologyOpen">
        <title>Genomics of the tumorigenes clade of the family Rhizobiaceae and description of Rhizobium rhododendri sp. nov.</title>
        <authorList>
            <person name="Kuzmanovic N."/>
            <person name="diCenzo G.C."/>
            <person name="Bunk B."/>
            <person name="Sproeer C."/>
            <person name="Fruehling A."/>
            <person name="Neumann-Schaal M."/>
            <person name="Overmann J."/>
            <person name="Smalla K."/>
        </authorList>
    </citation>
    <scope>NUCLEOTIDE SEQUENCE [LARGE SCALE GENOMIC DNA]</scope>
    <source>
        <strain evidence="3">1078</strain>
        <plasmid evidence="3">pTi1078</plasmid>
    </source>
</reference>
<sequence>MKRYFFHVRNGPIFFQDLEGSIVKDLEAAIDEAQRSVKEIVADSTASGKPIGGQQFEIVDEAGIVWAIIQFKAFIPHSGAEALEWI</sequence>
<dbReference type="Proteomes" id="UP000249499">
    <property type="component" value="Plasmid pTi1078"/>
</dbReference>
<dbReference type="InterPro" id="IPR054189">
    <property type="entry name" value="DUF6894"/>
</dbReference>
<reference evidence="2 3" key="1">
    <citation type="journal article" date="2018" name="Sci. Rep.">
        <title>Rhizobium tumorigenes sp. nov., a novel plant tumorigenic bacterium isolated from cane gall tumors on thornless blackberry.</title>
        <authorList>
            <person name="Kuzmanovi N."/>
            <person name="Smalla K."/>
            <person name="Gronow S."/>
            <person name="PuBawska J."/>
        </authorList>
    </citation>
    <scope>NUCLEOTIDE SEQUENCE [LARGE SCALE GENOMIC DNA]</scope>
    <source>
        <strain evidence="2 3">1078</strain>
    </source>
</reference>
<name>A0AAF1KPH9_9HYPH</name>
<evidence type="ECO:0000313" key="3">
    <source>
        <dbReference type="Proteomes" id="UP000249499"/>
    </source>
</evidence>
<dbReference type="KEGG" id="rtu:PR017_22800"/>
<geneLocation type="plasmid" evidence="2 3">
    <name>pTi1078</name>
</geneLocation>
<feature type="domain" description="DUF6894" evidence="1">
    <location>
        <begin position="3"/>
        <end position="69"/>
    </location>
</feature>
<accession>A0AAF1KPH9</accession>